<dbReference type="InterPro" id="IPR032466">
    <property type="entry name" value="Metal_Hydrolase"/>
</dbReference>
<name>A0A5C6Q2C5_9GAMM</name>
<comment type="caution">
    <text evidence="6">The sequence shown here is derived from an EMBL/GenBank/DDBJ whole genome shotgun (WGS) entry which is preliminary data.</text>
</comment>
<feature type="region of interest" description="Disordered" evidence="2">
    <location>
        <begin position="396"/>
        <end position="424"/>
    </location>
</feature>
<keyword evidence="7" id="KW-1185">Reference proteome</keyword>
<evidence type="ECO:0000313" key="5">
    <source>
        <dbReference type="EMBL" id="TWX53512.1"/>
    </source>
</evidence>
<keyword evidence="1" id="KW-0175">Coiled coil</keyword>
<evidence type="ECO:0000313" key="8">
    <source>
        <dbReference type="Proteomes" id="UP000321917"/>
    </source>
</evidence>
<dbReference type="Pfam" id="PF01979">
    <property type="entry name" value="Amidohydro_1"/>
    <property type="match status" value="1"/>
</dbReference>
<keyword evidence="6" id="KW-0378">Hydrolase</keyword>
<evidence type="ECO:0000313" key="7">
    <source>
        <dbReference type="Proteomes" id="UP000321525"/>
    </source>
</evidence>
<feature type="coiled-coil region" evidence="1">
    <location>
        <begin position="184"/>
        <end position="226"/>
    </location>
</feature>
<reference evidence="6 8" key="1">
    <citation type="submission" date="2019-07" db="EMBL/GenBank/DDBJ databases">
        <title>Genomes of sea-ice associated Colwellia species.</title>
        <authorList>
            <person name="Bowman J.P."/>
        </authorList>
    </citation>
    <scope>NUCLEOTIDE SEQUENCE [LARGE SCALE GENOMIC DNA]</scope>
    <source>
        <strain evidence="5 7">ACAM 607</strain>
        <strain evidence="6 8">IC036</strain>
    </source>
</reference>
<dbReference type="Gene3D" id="3.20.20.140">
    <property type="entry name" value="Metal-dependent hydrolases"/>
    <property type="match status" value="2"/>
</dbReference>
<dbReference type="Proteomes" id="UP000321917">
    <property type="component" value="Unassembled WGS sequence"/>
</dbReference>
<dbReference type="Proteomes" id="UP000321525">
    <property type="component" value="Unassembled WGS sequence"/>
</dbReference>
<dbReference type="EMBL" id="VOLR01000056">
    <property type="protein sequence ID" value="TWX53512.1"/>
    <property type="molecule type" value="Genomic_DNA"/>
</dbReference>
<dbReference type="PANTHER" id="PTHR43135:SF3">
    <property type="entry name" value="ALPHA-D-RIBOSE 1-METHYLPHOSPHONATE 5-TRIPHOSPHATE DIPHOSPHATASE"/>
    <property type="match status" value="1"/>
</dbReference>
<feature type="domain" description="Amidohydrolase-related" evidence="4">
    <location>
        <begin position="261"/>
        <end position="397"/>
    </location>
</feature>
<dbReference type="AlphaFoldDB" id="A0A5C6Q2C5"/>
<evidence type="ECO:0000256" key="2">
    <source>
        <dbReference type="SAM" id="MobiDB-lite"/>
    </source>
</evidence>
<evidence type="ECO:0000256" key="3">
    <source>
        <dbReference type="SAM" id="SignalP"/>
    </source>
</evidence>
<dbReference type="PANTHER" id="PTHR43135">
    <property type="entry name" value="ALPHA-D-RIBOSE 1-METHYLPHOSPHONATE 5-TRIPHOSPHATE DIPHOSPHATASE"/>
    <property type="match status" value="1"/>
</dbReference>
<dbReference type="InterPro" id="IPR011059">
    <property type="entry name" value="Metal-dep_hydrolase_composite"/>
</dbReference>
<dbReference type="InterPro" id="IPR051781">
    <property type="entry name" value="Metallo-dep_Hydrolase"/>
</dbReference>
<dbReference type="OrthoDB" id="9802793at2"/>
<gene>
    <name evidence="5" type="ORF">ESZ26_18780</name>
    <name evidence="6" type="ORF">ESZ27_18735</name>
</gene>
<dbReference type="InterPro" id="IPR006680">
    <property type="entry name" value="Amidohydro-rel"/>
</dbReference>
<evidence type="ECO:0000313" key="6">
    <source>
        <dbReference type="EMBL" id="TWX62477.1"/>
    </source>
</evidence>
<evidence type="ECO:0000256" key="1">
    <source>
        <dbReference type="SAM" id="Coils"/>
    </source>
</evidence>
<evidence type="ECO:0000259" key="4">
    <source>
        <dbReference type="Pfam" id="PF01979"/>
    </source>
</evidence>
<feature type="signal peptide" evidence="3">
    <location>
        <begin position="1"/>
        <end position="24"/>
    </location>
</feature>
<sequence>MKKIKLFKASLVALALATISSAHAESLAITNATIHTVTEQGVLTNATVVIDDGIITAINPDEIVADVTFDAMGKILTPGLIGAMNALGLVEVNAVSRTRDASDKKADITFDASLAFNPRSTVVPYTRKGGITSNVTAPSGGESMFKGQTFVVDMSGEFDSVYIKENAVIIDLGAKSSGSRALNLQKLRYKLEDTQKALTKAAEEVAAQKDKKADDKKETAKELKRDEKIINALLAGEKPLVAYADRATDLLELLKLKAEFNLDLVIAGGADAILISEQLATAKVPVIFGALDNLPSSFDSLHSSLENTAKLTQAGISVALAINDAHNLYQLRFEAGNAVANGLTKDQALAAVTANVADAFNINAGRIAVGKKADLVLWSADPFELSTKVDKMWINGKETSTQSRQDELRKRYTTNSDMPRGYTK</sequence>
<dbReference type="GO" id="GO:0016810">
    <property type="term" value="F:hydrolase activity, acting on carbon-nitrogen (but not peptide) bonds"/>
    <property type="evidence" value="ECO:0007669"/>
    <property type="project" value="InterPro"/>
</dbReference>
<dbReference type="SUPFAM" id="SSF51556">
    <property type="entry name" value="Metallo-dependent hydrolases"/>
    <property type="match status" value="1"/>
</dbReference>
<organism evidence="6 8">
    <name type="scientific">Colwellia hornerae</name>
    <dbReference type="NCBI Taxonomy" id="89402"/>
    <lineage>
        <taxon>Bacteria</taxon>
        <taxon>Pseudomonadati</taxon>
        <taxon>Pseudomonadota</taxon>
        <taxon>Gammaproteobacteria</taxon>
        <taxon>Alteromonadales</taxon>
        <taxon>Colwelliaceae</taxon>
        <taxon>Colwellia</taxon>
    </lineage>
</organism>
<dbReference type="SUPFAM" id="SSF51338">
    <property type="entry name" value="Composite domain of metallo-dependent hydrolases"/>
    <property type="match status" value="1"/>
</dbReference>
<feature type="chain" id="PRO_5023049233" evidence="3">
    <location>
        <begin position="25"/>
        <end position="424"/>
    </location>
</feature>
<protein>
    <submittedName>
        <fullName evidence="6">Amidohydrolase family protein</fullName>
    </submittedName>
</protein>
<keyword evidence="3" id="KW-0732">Signal</keyword>
<accession>A0A5C6Q2C5</accession>
<dbReference type="EMBL" id="VOLQ01000076">
    <property type="protein sequence ID" value="TWX62477.1"/>
    <property type="molecule type" value="Genomic_DNA"/>
</dbReference>
<proteinExistence type="predicted"/>